<dbReference type="Pfam" id="PF06114">
    <property type="entry name" value="Peptidase_M78"/>
    <property type="match status" value="1"/>
</dbReference>
<protein>
    <recommendedName>
        <fullName evidence="1">IrrE N-terminal-like domain-containing protein</fullName>
    </recommendedName>
</protein>
<dbReference type="RefSeq" id="WP_089089542.1">
    <property type="nucleotide sequence ID" value="NZ_BCMH01000023.1"/>
</dbReference>
<accession>A0A1Z5ISM9</accession>
<sequence length="144" mass="16644">MNTYLNDILEDLCNFALSHGIGITLNHEFSPAMKSLADTRNRKILINTGQPDQQQIPFQVAHEISHVMTNDKSTHLLAFNSIHSDPQIETRANRGAVDMLLPYYTDERQIEQLNVNEFMTCFDIPAHLEKIVAEEFQKYRDQRL</sequence>
<reference evidence="2 3" key="1">
    <citation type="submission" date="2015-11" db="EMBL/GenBank/DDBJ databases">
        <title>Draft genome sequences of new species of the genus Lactobacillus isolated from orchardgrass silage.</title>
        <authorList>
            <person name="Tohno M."/>
            <person name="Tanizawa Y."/>
            <person name="Arita M."/>
        </authorList>
    </citation>
    <scope>NUCLEOTIDE SEQUENCE [LARGE SCALE GENOMIC DNA]</scope>
    <source>
        <strain evidence="2 3">IWT140</strain>
    </source>
</reference>
<feature type="domain" description="IrrE N-terminal-like" evidence="1">
    <location>
        <begin position="35"/>
        <end position="103"/>
    </location>
</feature>
<dbReference type="Proteomes" id="UP000198430">
    <property type="component" value="Unassembled WGS sequence"/>
</dbReference>
<dbReference type="Gene3D" id="1.10.10.2910">
    <property type="match status" value="1"/>
</dbReference>
<evidence type="ECO:0000313" key="3">
    <source>
        <dbReference type="Proteomes" id="UP000198430"/>
    </source>
</evidence>
<name>A0A1Z5ISM9_9LACO</name>
<evidence type="ECO:0000259" key="1">
    <source>
        <dbReference type="Pfam" id="PF06114"/>
    </source>
</evidence>
<organism evidence="2 3">
    <name type="scientific">Secundilactobacillus pentosiphilus</name>
    <dbReference type="NCBI Taxonomy" id="1714682"/>
    <lineage>
        <taxon>Bacteria</taxon>
        <taxon>Bacillati</taxon>
        <taxon>Bacillota</taxon>
        <taxon>Bacilli</taxon>
        <taxon>Lactobacillales</taxon>
        <taxon>Lactobacillaceae</taxon>
        <taxon>Secundilactobacillus</taxon>
    </lineage>
</organism>
<dbReference type="EMBL" id="BCMH01000023">
    <property type="protein sequence ID" value="GAX04592.1"/>
    <property type="molecule type" value="Genomic_DNA"/>
</dbReference>
<gene>
    <name evidence="2" type="ORF">IWT140_02234</name>
</gene>
<dbReference type="InterPro" id="IPR010359">
    <property type="entry name" value="IrrE_HExxH"/>
</dbReference>
<keyword evidence="3" id="KW-1185">Reference proteome</keyword>
<comment type="caution">
    <text evidence="2">The sequence shown here is derived from an EMBL/GenBank/DDBJ whole genome shotgun (WGS) entry which is preliminary data.</text>
</comment>
<proteinExistence type="predicted"/>
<dbReference type="AlphaFoldDB" id="A0A1Z5ISM9"/>
<evidence type="ECO:0000313" key="2">
    <source>
        <dbReference type="EMBL" id="GAX04592.1"/>
    </source>
</evidence>